<reference evidence="1" key="1">
    <citation type="journal article" date="2023" name="G3 (Bethesda)">
        <title>A reference genome for the long-term kleptoplast-retaining sea slug Elysia crispata morphotype clarki.</title>
        <authorList>
            <person name="Eastman K.E."/>
            <person name="Pendleton A.L."/>
            <person name="Shaikh M.A."/>
            <person name="Suttiyut T."/>
            <person name="Ogas R."/>
            <person name="Tomko P."/>
            <person name="Gavelis G."/>
            <person name="Widhalm J.R."/>
            <person name="Wisecaver J.H."/>
        </authorList>
    </citation>
    <scope>NUCLEOTIDE SEQUENCE</scope>
    <source>
        <strain evidence="1">ECLA1</strain>
    </source>
</reference>
<protein>
    <submittedName>
        <fullName evidence="1">Uncharacterized protein</fullName>
    </submittedName>
</protein>
<keyword evidence="2" id="KW-1185">Reference proteome</keyword>
<organism evidence="1 2">
    <name type="scientific">Elysia crispata</name>
    <name type="common">lettuce slug</name>
    <dbReference type="NCBI Taxonomy" id="231223"/>
    <lineage>
        <taxon>Eukaryota</taxon>
        <taxon>Metazoa</taxon>
        <taxon>Spiralia</taxon>
        <taxon>Lophotrochozoa</taxon>
        <taxon>Mollusca</taxon>
        <taxon>Gastropoda</taxon>
        <taxon>Heterobranchia</taxon>
        <taxon>Euthyneura</taxon>
        <taxon>Panpulmonata</taxon>
        <taxon>Sacoglossa</taxon>
        <taxon>Placobranchoidea</taxon>
        <taxon>Plakobranchidae</taxon>
        <taxon>Elysia</taxon>
    </lineage>
</organism>
<comment type="caution">
    <text evidence="1">The sequence shown here is derived from an EMBL/GenBank/DDBJ whole genome shotgun (WGS) entry which is preliminary data.</text>
</comment>
<name>A0AAE0YKC9_9GAST</name>
<dbReference type="AlphaFoldDB" id="A0AAE0YKC9"/>
<accession>A0AAE0YKC9</accession>
<proteinExistence type="predicted"/>
<evidence type="ECO:0000313" key="1">
    <source>
        <dbReference type="EMBL" id="KAK3748279.1"/>
    </source>
</evidence>
<dbReference type="EMBL" id="JAWDGP010006036">
    <property type="protein sequence ID" value="KAK3748279.1"/>
    <property type="molecule type" value="Genomic_DNA"/>
</dbReference>
<dbReference type="Proteomes" id="UP001283361">
    <property type="component" value="Unassembled WGS sequence"/>
</dbReference>
<sequence>MTFQFSHPIMNWNALDQFAELSRFREHCQLIFNGPLSGTTEKQKCGWVATWIGEEGREINKTLQIEAGVDDMSVIFRKLEEYVRPKKNKRVSRHKLKKKNRRRTNRDTFTNYSKVILLDFEYENPEDILIDCIIDGVADAKQKRNCWTEVRG</sequence>
<evidence type="ECO:0000313" key="2">
    <source>
        <dbReference type="Proteomes" id="UP001283361"/>
    </source>
</evidence>
<gene>
    <name evidence="1" type="ORF">RRG08_039531</name>
</gene>